<organism evidence="1 2">
    <name type="scientific">Pontibaca salina</name>
    <dbReference type="NCBI Taxonomy" id="2795731"/>
    <lineage>
        <taxon>Bacteria</taxon>
        <taxon>Pseudomonadati</taxon>
        <taxon>Pseudomonadota</taxon>
        <taxon>Alphaproteobacteria</taxon>
        <taxon>Rhodobacterales</taxon>
        <taxon>Roseobacteraceae</taxon>
        <taxon>Pontibaca</taxon>
    </lineage>
</organism>
<gene>
    <name evidence="1" type="ORF">JAO82_07570</name>
</gene>
<dbReference type="AlphaFoldDB" id="A0A934LYH0"/>
<reference evidence="1" key="1">
    <citation type="submission" date="2020-12" db="EMBL/GenBank/DDBJ databases">
        <title>Pontibaca salina gen. nov., sp. nov., isolated from marine sediment.</title>
        <authorList>
            <person name="Bo J."/>
            <person name="Wang S."/>
            <person name="Song X."/>
            <person name="Du Z."/>
        </authorList>
    </citation>
    <scope>NUCLEOTIDE SEQUENCE</scope>
    <source>
        <strain evidence="1">S1109L</strain>
    </source>
</reference>
<proteinExistence type="predicted"/>
<keyword evidence="2" id="KW-1185">Reference proteome</keyword>
<sequence>MWFDAQKALAEIEGGDLPLSGPALPAAQPPAICPRVAVVASVAAPLVRKQKNESPACGDMQTYEAFLHGRSTAGRPLTWTGRIVSLDEWRRLTAWERDGPRGRLWNGITKQWESSEGKSND</sequence>
<protein>
    <submittedName>
        <fullName evidence="1">Uncharacterized protein</fullName>
    </submittedName>
</protein>
<evidence type="ECO:0000313" key="2">
    <source>
        <dbReference type="Proteomes" id="UP000613255"/>
    </source>
</evidence>
<dbReference type="RefSeq" id="WP_198685772.1">
    <property type="nucleotide sequence ID" value="NZ_JAEIJD010000005.1"/>
</dbReference>
<dbReference type="Proteomes" id="UP000613255">
    <property type="component" value="Unassembled WGS sequence"/>
</dbReference>
<accession>A0A934LYH0</accession>
<name>A0A934LYH0_9RHOB</name>
<comment type="caution">
    <text evidence="1">The sequence shown here is derived from an EMBL/GenBank/DDBJ whole genome shotgun (WGS) entry which is preliminary data.</text>
</comment>
<dbReference type="EMBL" id="JAEIJD010000005">
    <property type="protein sequence ID" value="MBI6629742.1"/>
    <property type="molecule type" value="Genomic_DNA"/>
</dbReference>
<evidence type="ECO:0000313" key="1">
    <source>
        <dbReference type="EMBL" id="MBI6629742.1"/>
    </source>
</evidence>